<keyword evidence="3" id="KW-1185">Reference proteome</keyword>
<evidence type="ECO:0000256" key="1">
    <source>
        <dbReference type="SAM" id="MobiDB-lite"/>
    </source>
</evidence>
<feature type="compositionally biased region" description="Basic and acidic residues" evidence="1">
    <location>
        <begin position="409"/>
        <end position="421"/>
    </location>
</feature>
<gene>
    <name evidence="2" type="ORF">K460DRAFT_383020</name>
</gene>
<name>A0A9P4LE44_9PLEO</name>
<dbReference type="Proteomes" id="UP000800039">
    <property type="component" value="Unassembled WGS sequence"/>
</dbReference>
<feature type="compositionally biased region" description="Low complexity" evidence="1">
    <location>
        <begin position="172"/>
        <end position="191"/>
    </location>
</feature>
<feature type="compositionally biased region" description="Polar residues" evidence="1">
    <location>
        <begin position="257"/>
        <end position="275"/>
    </location>
</feature>
<evidence type="ECO:0000313" key="2">
    <source>
        <dbReference type="EMBL" id="KAF1851660.1"/>
    </source>
</evidence>
<dbReference type="OrthoDB" id="3800349at2759"/>
<dbReference type="AlphaFoldDB" id="A0A9P4LE44"/>
<feature type="compositionally biased region" description="Basic residues" evidence="1">
    <location>
        <begin position="87"/>
        <end position="98"/>
    </location>
</feature>
<accession>A0A9P4LE44</accession>
<dbReference type="EMBL" id="ML976614">
    <property type="protein sequence ID" value="KAF1851660.1"/>
    <property type="molecule type" value="Genomic_DNA"/>
</dbReference>
<feature type="compositionally biased region" description="Basic and acidic residues" evidence="1">
    <location>
        <begin position="116"/>
        <end position="137"/>
    </location>
</feature>
<feature type="compositionally biased region" description="Basic residues" evidence="1">
    <location>
        <begin position="391"/>
        <end position="408"/>
    </location>
</feature>
<feature type="compositionally biased region" description="Basic residues" evidence="1">
    <location>
        <begin position="286"/>
        <end position="298"/>
    </location>
</feature>
<evidence type="ECO:0000313" key="3">
    <source>
        <dbReference type="Proteomes" id="UP000800039"/>
    </source>
</evidence>
<feature type="region of interest" description="Disordered" evidence="1">
    <location>
        <begin position="383"/>
        <end position="494"/>
    </location>
</feature>
<feature type="compositionally biased region" description="Basic and acidic residues" evidence="1">
    <location>
        <begin position="431"/>
        <end position="473"/>
    </location>
</feature>
<comment type="caution">
    <text evidence="2">The sequence shown here is derived from an EMBL/GenBank/DDBJ whole genome shotgun (WGS) entry which is preliminary data.</text>
</comment>
<evidence type="ECO:0008006" key="4">
    <source>
        <dbReference type="Google" id="ProtNLM"/>
    </source>
</evidence>
<dbReference type="GeneID" id="63852685"/>
<feature type="compositionally biased region" description="Basic residues" evidence="1">
    <location>
        <begin position="485"/>
        <end position="494"/>
    </location>
</feature>
<feature type="region of interest" description="Disordered" evidence="1">
    <location>
        <begin position="21"/>
        <end position="327"/>
    </location>
</feature>
<feature type="compositionally biased region" description="Basic and acidic residues" evidence="1">
    <location>
        <begin position="299"/>
        <end position="327"/>
    </location>
</feature>
<protein>
    <recommendedName>
        <fullName evidence="4">Glycine zipper 2TM domain-containing protein</fullName>
    </recommendedName>
</protein>
<feature type="compositionally biased region" description="Basic and acidic residues" evidence="1">
    <location>
        <begin position="32"/>
        <end position="56"/>
    </location>
</feature>
<organism evidence="2 3">
    <name type="scientific">Cucurbitaria berberidis CBS 394.84</name>
    <dbReference type="NCBI Taxonomy" id="1168544"/>
    <lineage>
        <taxon>Eukaryota</taxon>
        <taxon>Fungi</taxon>
        <taxon>Dikarya</taxon>
        <taxon>Ascomycota</taxon>
        <taxon>Pezizomycotina</taxon>
        <taxon>Dothideomycetes</taxon>
        <taxon>Pleosporomycetidae</taxon>
        <taxon>Pleosporales</taxon>
        <taxon>Pleosporineae</taxon>
        <taxon>Cucurbitariaceae</taxon>
        <taxon>Cucurbitaria</taxon>
    </lineage>
</organism>
<sequence>MSVLAFKALGYGAEQIPDKFFEKIPGGFFTPQEKKDIDKGRKDRKDKSRPASEQRSSRRGSRRDRTPPTDYSDYSAYDDTDYERERERRKRDRRRAKSAGRNPSRSMSRGRHNRRNSRDFEPEHGDYRDMAQAERGEPYFPPPPSSGEYKPYNPQEYSSRPAHDDYQPSPTAPAYGYSPQPAAAQPYPTQPSVGPHDGHRASSTAARYTPGPGYAPSPPVNVVIPPQTGAANSPYVPYNPADYPASNAYPTAPPFTRQRSNSQPYTSAASNQQITPYVDQPPSRRGSTKPRREHRHRARSADTHSSHSRRDDQHRESSRMAKVRDRFDGMDLRERGLAATVGGALAGGLAGRQMGKSRLTTLAGVAAGALGGRAIVDKRSNCGFLTGYRSRGGRRSPSRSRSRSRSRPRASDRARSRDRSPPRGIRARSKSIVDRFRSKSRGPEDRDARRDRYDRDQRPDHGYDNGRVDHDYFSSDSEGDGSPAKTHRRRRRDY</sequence>
<dbReference type="RefSeq" id="XP_040794223.1">
    <property type="nucleotide sequence ID" value="XM_040935434.1"/>
</dbReference>
<proteinExistence type="predicted"/>
<reference evidence="2" key="1">
    <citation type="submission" date="2020-01" db="EMBL/GenBank/DDBJ databases">
        <authorList>
            <consortium name="DOE Joint Genome Institute"/>
            <person name="Haridas S."/>
            <person name="Albert R."/>
            <person name="Binder M."/>
            <person name="Bloem J."/>
            <person name="Labutti K."/>
            <person name="Salamov A."/>
            <person name="Andreopoulos B."/>
            <person name="Baker S.E."/>
            <person name="Barry K."/>
            <person name="Bills G."/>
            <person name="Bluhm B.H."/>
            <person name="Cannon C."/>
            <person name="Castanera R."/>
            <person name="Culley D.E."/>
            <person name="Daum C."/>
            <person name="Ezra D."/>
            <person name="Gonzalez J.B."/>
            <person name="Henrissat B."/>
            <person name="Kuo A."/>
            <person name="Liang C."/>
            <person name="Lipzen A."/>
            <person name="Lutzoni F."/>
            <person name="Magnuson J."/>
            <person name="Mondo S."/>
            <person name="Nolan M."/>
            <person name="Ohm R."/>
            <person name="Pangilinan J."/>
            <person name="Park H.-J."/>
            <person name="Ramirez L."/>
            <person name="Alfaro M."/>
            <person name="Sun H."/>
            <person name="Tritt A."/>
            <person name="Yoshinaga Y."/>
            <person name="Zwiers L.-H."/>
            <person name="Turgeon B.G."/>
            <person name="Goodwin S.B."/>
            <person name="Spatafora J.W."/>
            <person name="Crous P.W."/>
            <person name="Grigoriev I.V."/>
        </authorList>
    </citation>
    <scope>NUCLEOTIDE SEQUENCE</scope>
    <source>
        <strain evidence="2">CBS 394.84</strain>
    </source>
</reference>